<dbReference type="OrthoDB" id="2087194at2"/>
<protein>
    <submittedName>
        <fullName evidence="1">Uncharacterized protein</fullName>
    </submittedName>
</protein>
<gene>
    <name evidence="1" type="ORF">FTV88_1598</name>
</gene>
<reference evidence="2" key="1">
    <citation type="submission" date="2019-11" db="EMBL/GenBank/DDBJ databases">
        <title>Genome sequence of Heliorestis convoluta strain HH, an alkaliphilic and minimalistic phototrophic bacterium from a soda lake in Egypt.</title>
        <authorList>
            <person name="Dewey E.D."/>
            <person name="Stokes L.M."/>
            <person name="Burchell B.M."/>
            <person name="Shaffer K.N."/>
            <person name="Huntington A.M."/>
            <person name="Baker J.M."/>
            <person name="Nadendla S."/>
            <person name="Giglio M.G."/>
            <person name="Touchman J.W."/>
            <person name="Blankenship R.E."/>
            <person name="Madigan M.T."/>
            <person name="Sattley W.M."/>
        </authorList>
    </citation>
    <scope>NUCLEOTIDE SEQUENCE [LARGE SCALE GENOMIC DNA]</scope>
    <source>
        <strain evidence="2">HH</strain>
    </source>
</reference>
<dbReference type="KEGG" id="hcv:FTV88_1598"/>
<dbReference type="EMBL" id="CP045875">
    <property type="protein sequence ID" value="QGG47698.1"/>
    <property type="molecule type" value="Genomic_DNA"/>
</dbReference>
<dbReference type="AlphaFoldDB" id="A0A5Q2MYA1"/>
<evidence type="ECO:0000313" key="1">
    <source>
        <dbReference type="EMBL" id="QGG47698.1"/>
    </source>
</evidence>
<name>A0A5Q2MYA1_9FIRM</name>
<proteinExistence type="predicted"/>
<accession>A0A5Q2MYA1</accession>
<dbReference type="RefSeq" id="WP_153725026.1">
    <property type="nucleotide sequence ID" value="NZ_CP045875.1"/>
</dbReference>
<evidence type="ECO:0000313" key="2">
    <source>
        <dbReference type="Proteomes" id="UP000366051"/>
    </source>
</evidence>
<sequence length="92" mass="10566">MAVVTTERLYSLLRVTLNDGTVLNGSTYEEVVKNLWHDSWDAATTVEEYMEKVQKRVIIQTGDSIDFHDHESFIKELARVKLVTTIETDIAH</sequence>
<organism evidence="1 2">
    <name type="scientific">Heliorestis convoluta</name>
    <dbReference type="NCBI Taxonomy" id="356322"/>
    <lineage>
        <taxon>Bacteria</taxon>
        <taxon>Bacillati</taxon>
        <taxon>Bacillota</taxon>
        <taxon>Clostridia</taxon>
        <taxon>Eubacteriales</taxon>
        <taxon>Heliobacteriaceae</taxon>
        <taxon>Heliorestis</taxon>
    </lineage>
</organism>
<keyword evidence="2" id="KW-1185">Reference proteome</keyword>
<dbReference type="Proteomes" id="UP000366051">
    <property type="component" value="Chromosome"/>
</dbReference>